<evidence type="ECO:0000256" key="7">
    <source>
        <dbReference type="HAMAP-Rule" id="MF_00375"/>
    </source>
</evidence>
<keyword evidence="6 7" id="KW-0627">Porphyrin biosynthesis</keyword>
<dbReference type="AlphaFoldDB" id="D5ER83"/>
<dbReference type="PROSITE" id="PS00600">
    <property type="entry name" value="AA_TRANSFER_CLASS_3"/>
    <property type="match status" value="1"/>
</dbReference>
<dbReference type="CDD" id="cd00610">
    <property type="entry name" value="OAT_like"/>
    <property type="match status" value="1"/>
</dbReference>
<comment type="similarity">
    <text evidence="3 7">Belongs to the class-III pyridoxal-phosphate-dependent aminotransferase family. HemL subfamily.</text>
</comment>
<dbReference type="GO" id="GO:0005737">
    <property type="term" value="C:cytoplasm"/>
    <property type="evidence" value="ECO:0007669"/>
    <property type="project" value="UniProtKB-SubCell"/>
</dbReference>
<evidence type="ECO:0000256" key="3">
    <source>
        <dbReference type="ARBA" id="ARBA00008981"/>
    </source>
</evidence>
<dbReference type="KEGG" id="caa:Caka_2914"/>
<dbReference type="NCBIfam" id="NF000818">
    <property type="entry name" value="PRK00062.1"/>
    <property type="match status" value="1"/>
</dbReference>
<dbReference type="EMBL" id="CP001998">
    <property type="protein sequence ID" value="ADE55927.1"/>
    <property type="molecule type" value="Genomic_DNA"/>
</dbReference>
<organism evidence="8 9">
    <name type="scientific">Coraliomargarita akajimensis (strain DSM 45221 / IAM 15411 / JCM 23193 / KCTC 12865 / 04OKA010-24)</name>
    <dbReference type="NCBI Taxonomy" id="583355"/>
    <lineage>
        <taxon>Bacteria</taxon>
        <taxon>Pseudomonadati</taxon>
        <taxon>Verrucomicrobiota</taxon>
        <taxon>Opitutia</taxon>
        <taxon>Puniceicoccales</taxon>
        <taxon>Coraliomargaritaceae</taxon>
        <taxon>Coraliomargarita</taxon>
    </lineage>
</organism>
<keyword evidence="4 7" id="KW-0663">Pyridoxal phosphate</keyword>
<comment type="catalytic activity">
    <reaction evidence="7">
        <text>(S)-4-amino-5-oxopentanoate = 5-aminolevulinate</text>
        <dbReference type="Rhea" id="RHEA:14265"/>
        <dbReference type="ChEBI" id="CHEBI:57501"/>
        <dbReference type="ChEBI" id="CHEBI:356416"/>
        <dbReference type="EC" id="5.4.3.8"/>
    </reaction>
</comment>
<dbReference type="Proteomes" id="UP000000925">
    <property type="component" value="Chromosome"/>
</dbReference>
<protein>
    <recommendedName>
        <fullName evidence="7">Glutamate-1-semialdehyde 2,1-aminomutase</fullName>
        <shortName evidence="7">GSA</shortName>
        <ecNumber evidence="7">5.4.3.8</ecNumber>
    </recommendedName>
    <alternativeName>
        <fullName evidence="7">Glutamate-1-semialdehyde aminotransferase</fullName>
        <shortName evidence="7">GSA-AT</shortName>
    </alternativeName>
</protein>
<sequence>MNSSSLFARAQQLIPGGVNSPVRAFRSVGGAPFFTERAEGAHLTTADGKQLIDFVCTWGPAIHGHNDPDIRAAVATALEKGTSFGTPNPYEVEMAELLVDIVPSLEKVRMCNSGTEATMSAVRLARGYTGRDKIIKFAGCFHGHVDSLLVKAGSGALTLGNPDSAGIPAGFAAETIVLDYNDLAELERTFTEQGSDIAAIILEPYPANCGLILPDAGYLERMRELCTAHGTVLIFDEVMTGFRLALGGVQERIGITPDLTTLGKIIGGGLPVGAFGGKAEIMDQLAPLGPVYQAGTLSGNPLAMAAGIAALRKLQQQNPYPLFEELGATIRTALVDAAASKGLPLQVPQVGSMFALFFADAPVRNYGDATSSATEQFNKLFHYALDHGVYLPPSAYETCFICTAHQGSDIEQAAEVLAAGIKAL</sequence>
<dbReference type="InterPro" id="IPR015422">
    <property type="entry name" value="PyrdxlP-dep_Trfase_small"/>
</dbReference>
<feature type="modified residue" description="N6-(pyridoxal phosphate)lysine" evidence="7">
    <location>
        <position position="264"/>
    </location>
</feature>
<comment type="pathway">
    <text evidence="2 7">Porphyrin-containing compound metabolism; protoporphyrin-IX biosynthesis; 5-aminolevulinate from L-glutamyl-tRNA(Glu): step 2/2.</text>
</comment>
<dbReference type="InterPro" id="IPR015421">
    <property type="entry name" value="PyrdxlP-dep_Trfase_major"/>
</dbReference>
<dbReference type="Gene3D" id="3.40.640.10">
    <property type="entry name" value="Type I PLP-dependent aspartate aminotransferase-like (Major domain)"/>
    <property type="match status" value="1"/>
</dbReference>
<dbReference type="UniPathway" id="UPA00251">
    <property type="reaction ID" value="UER00317"/>
</dbReference>
<evidence type="ECO:0000256" key="1">
    <source>
        <dbReference type="ARBA" id="ARBA00001933"/>
    </source>
</evidence>
<dbReference type="HOGENOM" id="CLU_016922_1_5_0"/>
<evidence type="ECO:0000313" key="9">
    <source>
        <dbReference type="Proteomes" id="UP000000925"/>
    </source>
</evidence>
<dbReference type="PANTHER" id="PTHR43713">
    <property type="entry name" value="GLUTAMATE-1-SEMIALDEHYDE 2,1-AMINOMUTASE"/>
    <property type="match status" value="1"/>
</dbReference>
<dbReference type="EC" id="5.4.3.8" evidence="7"/>
<comment type="subunit">
    <text evidence="7">Homodimer.</text>
</comment>
<dbReference type="GO" id="GO:0006782">
    <property type="term" value="P:protoporphyrinogen IX biosynthetic process"/>
    <property type="evidence" value="ECO:0007669"/>
    <property type="project" value="UniProtKB-UniRule"/>
</dbReference>
<proteinExistence type="inferred from homology"/>
<dbReference type="InterPro" id="IPR005814">
    <property type="entry name" value="Aminotrans_3"/>
</dbReference>
<keyword evidence="7" id="KW-0963">Cytoplasm</keyword>
<comment type="cofactor">
    <cofactor evidence="1 7">
        <name>pyridoxal 5'-phosphate</name>
        <dbReference type="ChEBI" id="CHEBI:597326"/>
    </cofactor>
</comment>
<evidence type="ECO:0000256" key="4">
    <source>
        <dbReference type="ARBA" id="ARBA00022898"/>
    </source>
</evidence>
<gene>
    <name evidence="7" type="primary">hemL</name>
    <name evidence="8" type="ordered locus">Caka_2914</name>
</gene>
<dbReference type="OrthoDB" id="9807885at2"/>
<dbReference type="Gene3D" id="3.90.1150.10">
    <property type="entry name" value="Aspartate Aminotransferase, domain 1"/>
    <property type="match status" value="1"/>
</dbReference>
<dbReference type="GO" id="GO:0042286">
    <property type="term" value="F:glutamate-1-semialdehyde 2,1-aminomutase activity"/>
    <property type="evidence" value="ECO:0007669"/>
    <property type="project" value="UniProtKB-UniRule"/>
</dbReference>
<evidence type="ECO:0000256" key="6">
    <source>
        <dbReference type="ARBA" id="ARBA00023244"/>
    </source>
</evidence>
<dbReference type="InterPro" id="IPR049704">
    <property type="entry name" value="Aminotrans_3_PPA_site"/>
</dbReference>
<keyword evidence="5 7" id="KW-0413">Isomerase</keyword>
<comment type="subcellular location">
    <subcellularLocation>
        <location evidence="7">Cytoplasm</location>
    </subcellularLocation>
</comment>
<reference evidence="8 9" key="1">
    <citation type="journal article" date="2010" name="Stand. Genomic Sci.">
        <title>Complete genome sequence of Coraliomargarita akajimensis type strain (04OKA010-24).</title>
        <authorList>
            <person name="Mavromatis K."/>
            <person name="Abt B."/>
            <person name="Brambilla E."/>
            <person name="Lapidus A."/>
            <person name="Copeland A."/>
            <person name="Deshpande S."/>
            <person name="Nolan M."/>
            <person name="Lucas S."/>
            <person name="Tice H."/>
            <person name="Cheng J.F."/>
            <person name="Han C."/>
            <person name="Detter J.C."/>
            <person name="Woyke T."/>
            <person name="Goodwin L."/>
            <person name="Pitluck S."/>
            <person name="Held B."/>
            <person name="Brettin T."/>
            <person name="Tapia R."/>
            <person name="Ivanova N."/>
            <person name="Mikhailova N."/>
            <person name="Pati A."/>
            <person name="Liolios K."/>
            <person name="Chen A."/>
            <person name="Palaniappan K."/>
            <person name="Land M."/>
            <person name="Hauser L."/>
            <person name="Chang Y.J."/>
            <person name="Jeffries C.D."/>
            <person name="Rohde M."/>
            <person name="Goker M."/>
            <person name="Bristow J."/>
            <person name="Eisen J.A."/>
            <person name="Markowitz V."/>
            <person name="Hugenholtz P."/>
            <person name="Klenk H.P."/>
            <person name="Kyrpides N.C."/>
        </authorList>
    </citation>
    <scope>NUCLEOTIDE SEQUENCE [LARGE SCALE GENOMIC DNA]</scope>
    <source>
        <strain evidence="9">DSM 45221 / IAM 15411 / JCM 23193 / KCTC 12865</strain>
    </source>
</reference>
<dbReference type="GO" id="GO:0008483">
    <property type="term" value="F:transaminase activity"/>
    <property type="evidence" value="ECO:0007669"/>
    <property type="project" value="InterPro"/>
</dbReference>
<dbReference type="HAMAP" id="MF_00375">
    <property type="entry name" value="HemL_aminotrans_3"/>
    <property type="match status" value="1"/>
</dbReference>
<dbReference type="RefSeq" id="WP_013044645.1">
    <property type="nucleotide sequence ID" value="NC_014008.1"/>
</dbReference>
<dbReference type="eggNOG" id="COG0001">
    <property type="taxonomic scope" value="Bacteria"/>
</dbReference>
<name>D5ER83_CORAD</name>
<dbReference type="InterPro" id="IPR015424">
    <property type="entry name" value="PyrdxlP-dep_Trfase"/>
</dbReference>
<keyword evidence="9" id="KW-1185">Reference proteome</keyword>
<dbReference type="PANTHER" id="PTHR43713:SF3">
    <property type="entry name" value="GLUTAMATE-1-SEMIALDEHYDE 2,1-AMINOMUTASE 1, CHLOROPLASTIC-RELATED"/>
    <property type="match status" value="1"/>
</dbReference>
<dbReference type="NCBIfam" id="TIGR00713">
    <property type="entry name" value="hemL"/>
    <property type="match status" value="1"/>
</dbReference>
<dbReference type="STRING" id="583355.Caka_2914"/>
<dbReference type="SUPFAM" id="SSF53383">
    <property type="entry name" value="PLP-dependent transferases"/>
    <property type="match status" value="1"/>
</dbReference>
<dbReference type="InterPro" id="IPR004639">
    <property type="entry name" value="4pyrrol_synth_GluAld_NH2Trfase"/>
</dbReference>
<dbReference type="Pfam" id="PF00202">
    <property type="entry name" value="Aminotran_3"/>
    <property type="match status" value="1"/>
</dbReference>
<evidence type="ECO:0000313" key="8">
    <source>
        <dbReference type="EMBL" id="ADE55927.1"/>
    </source>
</evidence>
<evidence type="ECO:0000256" key="5">
    <source>
        <dbReference type="ARBA" id="ARBA00023235"/>
    </source>
</evidence>
<dbReference type="FunFam" id="3.40.640.10:FF:000021">
    <property type="entry name" value="Glutamate-1-semialdehyde 2,1-aminomutase"/>
    <property type="match status" value="1"/>
</dbReference>
<evidence type="ECO:0000256" key="2">
    <source>
        <dbReference type="ARBA" id="ARBA00004819"/>
    </source>
</evidence>
<dbReference type="GO" id="GO:0030170">
    <property type="term" value="F:pyridoxal phosphate binding"/>
    <property type="evidence" value="ECO:0007669"/>
    <property type="project" value="InterPro"/>
</dbReference>
<accession>D5ER83</accession>